<evidence type="ECO:0000313" key="2">
    <source>
        <dbReference type="Proteomes" id="UP000186168"/>
    </source>
</evidence>
<dbReference type="InterPro" id="IPR019587">
    <property type="entry name" value="Polyketide_cyclase/dehydratase"/>
</dbReference>
<dbReference type="Pfam" id="PF10604">
    <property type="entry name" value="Polyketide_cyc2"/>
    <property type="match status" value="1"/>
</dbReference>
<name>A0A1R1SFH2_9ACTN</name>
<protein>
    <submittedName>
        <fullName evidence="1">Polyketide cyclase/dehydrase</fullName>
    </submittedName>
</protein>
<reference evidence="1 2" key="1">
    <citation type="submission" date="2013-05" db="EMBL/GenBank/DDBJ databases">
        <title>Genome sequence of Streptomyces sparsogenes DSM 40356.</title>
        <authorList>
            <person name="Coyne S."/>
            <person name="Seebeck F.P."/>
        </authorList>
    </citation>
    <scope>NUCLEOTIDE SEQUENCE [LARGE SCALE GENOMIC DNA]</scope>
    <source>
        <strain evidence="1 2">DSM 40356</strain>
    </source>
</reference>
<dbReference type="EMBL" id="ASQP01000321">
    <property type="protein sequence ID" value="OMI36938.1"/>
    <property type="molecule type" value="Genomic_DNA"/>
</dbReference>
<dbReference type="STRING" id="67365.GCA_001704635_03833"/>
<dbReference type="SUPFAM" id="SSF55961">
    <property type="entry name" value="Bet v1-like"/>
    <property type="match status" value="1"/>
</dbReference>
<accession>A0A1R1SFH2</accession>
<dbReference type="Gene3D" id="3.30.530.20">
    <property type="match status" value="1"/>
</dbReference>
<comment type="caution">
    <text evidence="1">The sequence shown here is derived from an EMBL/GenBank/DDBJ whole genome shotgun (WGS) entry which is preliminary data.</text>
</comment>
<keyword evidence="2" id="KW-1185">Reference proteome</keyword>
<evidence type="ECO:0000313" key="1">
    <source>
        <dbReference type="EMBL" id="OMI36938.1"/>
    </source>
</evidence>
<dbReference type="Proteomes" id="UP000186168">
    <property type="component" value="Unassembled WGS sequence"/>
</dbReference>
<dbReference type="AlphaFoldDB" id="A0A1R1SFH2"/>
<dbReference type="InterPro" id="IPR023393">
    <property type="entry name" value="START-like_dom_sf"/>
</dbReference>
<gene>
    <name evidence="1" type="ORF">SPAR_24531</name>
</gene>
<sequence length="140" mass="15443">MQWVTRVEVEASPDALWKVVAEVERWPAFIATMRRVERLDGKEPGPGSLVRIAQPRMPVLTWRITEWTPGRSFAWQSVSGGVTTTGTHAVAPRGDGSSLTLGIDQTGLLAPLVGLLTGRQTRRYVEVEAMSMKRRAEESG</sequence>
<organism evidence="1 2">
    <name type="scientific">Streptomyces sparsogenes DSM 40356</name>
    <dbReference type="NCBI Taxonomy" id="1331668"/>
    <lineage>
        <taxon>Bacteria</taxon>
        <taxon>Bacillati</taxon>
        <taxon>Actinomycetota</taxon>
        <taxon>Actinomycetes</taxon>
        <taxon>Kitasatosporales</taxon>
        <taxon>Streptomycetaceae</taxon>
        <taxon>Streptomyces</taxon>
    </lineage>
</organism>
<proteinExistence type="predicted"/>